<comment type="caution">
    <text evidence="10">The sequence shown here is derived from an EMBL/GenBank/DDBJ whole genome shotgun (WGS) entry which is preliminary data.</text>
</comment>
<evidence type="ECO:0000256" key="9">
    <source>
        <dbReference type="HAMAP-Rule" id="MF_00422"/>
    </source>
</evidence>
<dbReference type="GO" id="GO:0006605">
    <property type="term" value="P:protein targeting"/>
    <property type="evidence" value="ECO:0007669"/>
    <property type="project" value="UniProtKB-UniRule"/>
</dbReference>
<evidence type="ECO:0000256" key="6">
    <source>
        <dbReference type="ARBA" id="ARBA00022989"/>
    </source>
</evidence>
<dbReference type="PANTHER" id="PTHR33910:SF1">
    <property type="entry name" value="PROTEIN TRANSLOCASE SUBUNIT SECE"/>
    <property type="match status" value="1"/>
</dbReference>
<sequence>MTKKVSVFLRAVRGELKKVSWPNRAKLVRSTFIVIMAIIIFAIIIGGIDFVLFQILRLFMG</sequence>
<comment type="subcellular location">
    <subcellularLocation>
        <location evidence="9">Cell membrane</location>
        <topology evidence="9">Single-pass membrane protein</topology>
    </subcellularLocation>
    <subcellularLocation>
        <location evidence="1">Membrane</location>
    </subcellularLocation>
</comment>
<comment type="similarity">
    <text evidence="9">Belongs to the SecE/SEC61-gamma family.</text>
</comment>
<evidence type="ECO:0000256" key="5">
    <source>
        <dbReference type="ARBA" id="ARBA00022927"/>
    </source>
</evidence>
<name>A0A523YR39_UNCAE</name>
<proteinExistence type="inferred from homology"/>
<evidence type="ECO:0000256" key="3">
    <source>
        <dbReference type="ARBA" id="ARBA00022475"/>
    </source>
</evidence>
<dbReference type="GO" id="GO:0043952">
    <property type="term" value="P:protein transport by the Sec complex"/>
    <property type="evidence" value="ECO:0007669"/>
    <property type="project" value="UniProtKB-UniRule"/>
</dbReference>
<keyword evidence="5 9" id="KW-0653">Protein transport</keyword>
<comment type="function">
    <text evidence="9">Essential subunit of the Sec protein translocation channel SecYEG. Clamps together the 2 halves of SecY. May contact the channel plug during translocation.</text>
</comment>
<comment type="subunit">
    <text evidence="9">Component of the Sec protein translocase complex. Heterotrimer consisting of SecY, SecE and SecG subunits. The heterotrimers can form oligomers, although 1 heterotrimer is thought to be able to translocate proteins. Interacts with the ribosome. Interacts with SecDF, and other proteins may be involved. Interacts with SecA.</text>
</comment>
<dbReference type="InterPro" id="IPR038379">
    <property type="entry name" value="SecE_sf"/>
</dbReference>
<accession>A0A523YR39</accession>
<feature type="transmembrane region" description="Helical" evidence="9">
    <location>
        <begin position="32"/>
        <end position="56"/>
    </location>
</feature>
<organism evidence="10 11">
    <name type="scientific">Aerophobetes bacterium</name>
    <dbReference type="NCBI Taxonomy" id="2030807"/>
    <lineage>
        <taxon>Bacteria</taxon>
        <taxon>Candidatus Aerophobota</taxon>
    </lineage>
</organism>
<reference evidence="10 11" key="1">
    <citation type="submission" date="2019-03" db="EMBL/GenBank/DDBJ databases">
        <title>Metabolic potential of uncultured bacteria and archaea associated with petroleum seepage in deep-sea sediments.</title>
        <authorList>
            <person name="Dong X."/>
            <person name="Hubert C."/>
        </authorList>
    </citation>
    <scope>NUCLEOTIDE SEQUENCE [LARGE SCALE GENOMIC DNA]</scope>
    <source>
        <strain evidence="10">E29_bin28</strain>
    </source>
</reference>
<dbReference type="InterPro" id="IPR005807">
    <property type="entry name" value="SecE_bac"/>
</dbReference>
<keyword evidence="6 9" id="KW-1133">Transmembrane helix</keyword>
<dbReference type="NCBIfam" id="TIGR00964">
    <property type="entry name" value="secE_bact"/>
    <property type="match status" value="1"/>
</dbReference>
<gene>
    <name evidence="9 10" type="primary">secE</name>
    <name evidence="10" type="ORF">E3J33_00940</name>
</gene>
<dbReference type="PANTHER" id="PTHR33910">
    <property type="entry name" value="PROTEIN TRANSLOCASE SUBUNIT SECE"/>
    <property type="match status" value="1"/>
</dbReference>
<dbReference type="EMBL" id="SOIJ01000049">
    <property type="protein sequence ID" value="TET93963.1"/>
    <property type="molecule type" value="Genomic_DNA"/>
</dbReference>
<evidence type="ECO:0000313" key="10">
    <source>
        <dbReference type="EMBL" id="TET93963.1"/>
    </source>
</evidence>
<dbReference type="GO" id="GO:0008320">
    <property type="term" value="F:protein transmembrane transporter activity"/>
    <property type="evidence" value="ECO:0007669"/>
    <property type="project" value="UniProtKB-UniRule"/>
</dbReference>
<keyword evidence="4 9" id="KW-0812">Transmembrane</keyword>
<keyword evidence="3 9" id="KW-1003">Cell membrane</keyword>
<protein>
    <recommendedName>
        <fullName evidence="9">Protein translocase subunit SecE</fullName>
    </recommendedName>
</protein>
<dbReference type="HAMAP" id="MF_00422">
    <property type="entry name" value="SecE"/>
    <property type="match status" value="1"/>
</dbReference>
<dbReference type="Pfam" id="PF00584">
    <property type="entry name" value="SecE"/>
    <property type="match status" value="1"/>
</dbReference>
<keyword evidence="7 9" id="KW-0811">Translocation</keyword>
<dbReference type="Gene3D" id="1.20.5.1030">
    <property type="entry name" value="Preprotein translocase secy subunit"/>
    <property type="match status" value="1"/>
</dbReference>
<keyword evidence="8 9" id="KW-0472">Membrane</keyword>
<keyword evidence="2 9" id="KW-0813">Transport</keyword>
<dbReference type="Proteomes" id="UP000316925">
    <property type="component" value="Unassembled WGS sequence"/>
</dbReference>
<evidence type="ECO:0000313" key="11">
    <source>
        <dbReference type="Proteomes" id="UP000316925"/>
    </source>
</evidence>
<dbReference type="InterPro" id="IPR001901">
    <property type="entry name" value="Translocase_SecE/Sec61-g"/>
</dbReference>
<dbReference type="GO" id="GO:0005886">
    <property type="term" value="C:plasma membrane"/>
    <property type="evidence" value="ECO:0007669"/>
    <property type="project" value="UniProtKB-SubCell"/>
</dbReference>
<dbReference type="PRINTS" id="PR01650">
    <property type="entry name" value="SECETRNLCASE"/>
</dbReference>
<evidence type="ECO:0000256" key="4">
    <source>
        <dbReference type="ARBA" id="ARBA00022692"/>
    </source>
</evidence>
<evidence type="ECO:0000256" key="2">
    <source>
        <dbReference type="ARBA" id="ARBA00022448"/>
    </source>
</evidence>
<dbReference type="GO" id="GO:0065002">
    <property type="term" value="P:intracellular protein transmembrane transport"/>
    <property type="evidence" value="ECO:0007669"/>
    <property type="project" value="UniProtKB-UniRule"/>
</dbReference>
<evidence type="ECO:0000256" key="1">
    <source>
        <dbReference type="ARBA" id="ARBA00004370"/>
    </source>
</evidence>
<dbReference type="AlphaFoldDB" id="A0A523YR39"/>
<evidence type="ECO:0000256" key="7">
    <source>
        <dbReference type="ARBA" id="ARBA00023010"/>
    </source>
</evidence>
<evidence type="ECO:0000256" key="8">
    <source>
        <dbReference type="ARBA" id="ARBA00023136"/>
    </source>
</evidence>
<dbReference type="GO" id="GO:0009306">
    <property type="term" value="P:protein secretion"/>
    <property type="evidence" value="ECO:0007669"/>
    <property type="project" value="UniProtKB-UniRule"/>
</dbReference>